<protein>
    <submittedName>
        <fullName evidence="2">Uncharacterized protein</fullName>
    </submittedName>
</protein>
<comment type="caution">
    <text evidence="2">The sequence shown here is derived from an EMBL/GenBank/DDBJ whole genome shotgun (WGS) entry which is preliminary data.</text>
</comment>
<dbReference type="Proteomes" id="UP000186601">
    <property type="component" value="Unassembled WGS sequence"/>
</dbReference>
<keyword evidence="3" id="KW-1185">Reference proteome</keyword>
<evidence type="ECO:0000313" key="3">
    <source>
        <dbReference type="Proteomes" id="UP000186601"/>
    </source>
</evidence>
<accession>A0A2R6NRF6</accession>
<name>A0A2R6NRF6_9APHY</name>
<dbReference type="OrthoDB" id="3357408at2759"/>
<reference evidence="2 3" key="1">
    <citation type="submission" date="2018-02" db="EMBL/GenBank/DDBJ databases">
        <title>Genome sequence of the basidiomycete white-rot fungus Phlebia centrifuga.</title>
        <authorList>
            <person name="Granchi Z."/>
            <person name="Peng M."/>
            <person name="de Vries R.P."/>
            <person name="Hilden K."/>
            <person name="Makela M.R."/>
            <person name="Grigoriev I."/>
            <person name="Riley R."/>
        </authorList>
    </citation>
    <scope>NUCLEOTIDE SEQUENCE [LARGE SCALE GENOMIC DNA]</scope>
    <source>
        <strain evidence="2 3">FBCC195</strain>
    </source>
</reference>
<gene>
    <name evidence="2" type="ORF">PHLCEN_2v9483</name>
</gene>
<sequence length="119" mass="12948">MQAVAIAVYASGSPAILITWQILSQMTRQSIYPLQIIILVCLKLTQQDDIDSFKMSSSRISSPLDTIVFARSGANDSASPTAQVHNIHISTSQTTSDADSTNGRNKAHNDNWQEPKTSV</sequence>
<evidence type="ECO:0000313" key="2">
    <source>
        <dbReference type="EMBL" id="PSR74893.1"/>
    </source>
</evidence>
<evidence type="ECO:0000256" key="1">
    <source>
        <dbReference type="SAM" id="MobiDB-lite"/>
    </source>
</evidence>
<organism evidence="2 3">
    <name type="scientific">Hermanssonia centrifuga</name>
    <dbReference type="NCBI Taxonomy" id="98765"/>
    <lineage>
        <taxon>Eukaryota</taxon>
        <taxon>Fungi</taxon>
        <taxon>Dikarya</taxon>
        <taxon>Basidiomycota</taxon>
        <taxon>Agaricomycotina</taxon>
        <taxon>Agaricomycetes</taxon>
        <taxon>Polyporales</taxon>
        <taxon>Meruliaceae</taxon>
        <taxon>Hermanssonia</taxon>
    </lineage>
</organism>
<feature type="region of interest" description="Disordered" evidence="1">
    <location>
        <begin position="88"/>
        <end position="119"/>
    </location>
</feature>
<proteinExistence type="predicted"/>
<feature type="compositionally biased region" description="Low complexity" evidence="1">
    <location>
        <begin position="90"/>
        <end position="101"/>
    </location>
</feature>
<dbReference type="AlphaFoldDB" id="A0A2R6NRF6"/>
<dbReference type="EMBL" id="MLYV02000945">
    <property type="protein sequence ID" value="PSR74893.1"/>
    <property type="molecule type" value="Genomic_DNA"/>
</dbReference>